<evidence type="ECO:0000256" key="1">
    <source>
        <dbReference type="ARBA" id="ARBA00023015"/>
    </source>
</evidence>
<evidence type="ECO:0000256" key="2">
    <source>
        <dbReference type="ARBA" id="ARBA00023125"/>
    </source>
</evidence>
<dbReference type="SUPFAM" id="SSF48452">
    <property type="entry name" value="TPR-like"/>
    <property type="match status" value="1"/>
</dbReference>
<dbReference type="PRINTS" id="PR00038">
    <property type="entry name" value="HTHLUXR"/>
</dbReference>
<gene>
    <name evidence="5" type="ORF">KSX_71170</name>
</gene>
<keyword evidence="3" id="KW-0804">Transcription</keyword>
<dbReference type="Proteomes" id="UP000612362">
    <property type="component" value="Unassembled WGS sequence"/>
</dbReference>
<dbReference type="Pfam" id="PF17874">
    <property type="entry name" value="TPR_MalT"/>
    <property type="match status" value="1"/>
</dbReference>
<dbReference type="PROSITE" id="PS00622">
    <property type="entry name" value="HTH_LUXR_1"/>
    <property type="match status" value="1"/>
</dbReference>
<dbReference type="Gene3D" id="1.25.40.10">
    <property type="entry name" value="Tetratricopeptide repeat domain"/>
    <property type="match status" value="1"/>
</dbReference>
<dbReference type="InterPro" id="IPR059106">
    <property type="entry name" value="WHD_MalT"/>
</dbReference>
<evidence type="ECO:0000313" key="6">
    <source>
        <dbReference type="Proteomes" id="UP000612362"/>
    </source>
</evidence>
<keyword evidence="6" id="KW-1185">Reference proteome</keyword>
<protein>
    <recommendedName>
        <fullName evidence="4">HTH luxR-type domain-containing protein</fullName>
    </recommendedName>
</protein>
<dbReference type="AlphaFoldDB" id="A0A8J3ICN1"/>
<dbReference type="InterPro" id="IPR011990">
    <property type="entry name" value="TPR-like_helical_dom_sf"/>
</dbReference>
<dbReference type="Pfam" id="PF00196">
    <property type="entry name" value="GerE"/>
    <property type="match status" value="1"/>
</dbReference>
<dbReference type="PANTHER" id="PTHR44688:SF25">
    <property type="entry name" value="HTH LUXR-TYPE DOMAIN-CONTAINING PROTEIN"/>
    <property type="match status" value="1"/>
</dbReference>
<name>A0A8J3ICN1_9CHLR</name>
<dbReference type="InterPro" id="IPR036388">
    <property type="entry name" value="WH-like_DNA-bd_sf"/>
</dbReference>
<dbReference type="InterPro" id="IPR041617">
    <property type="entry name" value="TPR_MalT"/>
</dbReference>
<feature type="domain" description="HTH luxR-type" evidence="4">
    <location>
        <begin position="741"/>
        <end position="806"/>
    </location>
</feature>
<dbReference type="SMART" id="SM00421">
    <property type="entry name" value="HTH_LUXR"/>
    <property type="match status" value="1"/>
</dbReference>
<dbReference type="GO" id="GO:0006355">
    <property type="term" value="P:regulation of DNA-templated transcription"/>
    <property type="evidence" value="ECO:0007669"/>
    <property type="project" value="InterPro"/>
</dbReference>
<dbReference type="GO" id="GO:0003677">
    <property type="term" value="F:DNA binding"/>
    <property type="evidence" value="ECO:0007669"/>
    <property type="project" value="UniProtKB-KW"/>
</dbReference>
<evidence type="ECO:0000259" key="4">
    <source>
        <dbReference type="PROSITE" id="PS50043"/>
    </source>
</evidence>
<dbReference type="RefSeq" id="WP_220198090.1">
    <property type="nucleotide sequence ID" value="NZ_BNJF01000004.1"/>
</dbReference>
<dbReference type="PANTHER" id="PTHR44688">
    <property type="entry name" value="DNA-BINDING TRANSCRIPTIONAL ACTIVATOR DEVR_DOSR"/>
    <property type="match status" value="1"/>
</dbReference>
<dbReference type="EMBL" id="BNJF01000004">
    <property type="protein sequence ID" value="GHO48954.1"/>
    <property type="molecule type" value="Genomic_DNA"/>
</dbReference>
<reference evidence="5" key="1">
    <citation type="submission" date="2020-10" db="EMBL/GenBank/DDBJ databases">
        <title>Taxonomic study of unclassified bacteria belonging to the class Ktedonobacteria.</title>
        <authorList>
            <person name="Yabe S."/>
            <person name="Wang C.M."/>
            <person name="Zheng Y."/>
            <person name="Sakai Y."/>
            <person name="Cavaletti L."/>
            <person name="Monciardini P."/>
            <person name="Donadio S."/>
        </authorList>
    </citation>
    <scope>NUCLEOTIDE SEQUENCE</scope>
    <source>
        <strain evidence="5">SOSP1-1</strain>
    </source>
</reference>
<keyword evidence="2" id="KW-0238">DNA-binding</keyword>
<evidence type="ECO:0000256" key="3">
    <source>
        <dbReference type="ARBA" id="ARBA00023163"/>
    </source>
</evidence>
<dbReference type="CDD" id="cd06170">
    <property type="entry name" value="LuxR_C_like"/>
    <property type="match status" value="1"/>
</dbReference>
<organism evidence="5 6">
    <name type="scientific">Ktedonospora formicarum</name>
    <dbReference type="NCBI Taxonomy" id="2778364"/>
    <lineage>
        <taxon>Bacteria</taxon>
        <taxon>Bacillati</taxon>
        <taxon>Chloroflexota</taxon>
        <taxon>Ktedonobacteria</taxon>
        <taxon>Ktedonobacterales</taxon>
        <taxon>Ktedonobacteraceae</taxon>
        <taxon>Ktedonospora</taxon>
    </lineage>
</organism>
<dbReference type="PROSITE" id="PS50043">
    <property type="entry name" value="HTH_LUXR_2"/>
    <property type="match status" value="1"/>
</dbReference>
<sequence length="808" mass="91759">MIEESVIHQGMAFFLEHLPAYLHLILSSRVDPDLPLARLRAHGQLTEIRTDELRFQMGEASQFLDKMLLSSLSEEALLRLMGRTEGWIAGLHLIALTMQKRADYMAYLETLTGSQRYLLDYVQEDILACLSPDTRDFLLQIAILSRLDAAVCQAVTAAPTKAVSQQQLALLERANLFLMPLDEERRTYRLHDLFRETLLSVLHANQPERVSLLHRRAAVFYEAERQWTEAITHALAGSDFSMATRLMEQTVEQFWLRGEAESVARWFFALPELSVREHARLALTTALYLLATGANTVGPQSERYHQQARQLMARIESVLWQGHNASSEETSPGSLAGDREVKYTLLHWRLRLLHLYLVLSEVATSGDYGRLSRRQQEIEEELEHDEDLVWQMVPLACTFALHYSIRQEGARLLPHLLLAQERVSREAPSPASYKIRQWMVLCAIEAGRLHIAYEESLTALNLFRQLAGYTLLNGYFQLALIQVLYQWNRLVEARNLLHMLLPVAKAWQQLDLLTWGHVWLVKIALAIGDHLLADQSLYELECLMQSAPFADYPDRMPALRAEVWLTQGKLEAAAEWAESIIFPQGVWEGSGPYEALPVVIRIYFARRCWAEAVFLLERWRKHLDRPTNVRITITYLAQLLVALHQTGQRNQAYEVVARLFALTEPEGYLRVYLDEGEPMRQTLEALLTSHSQQHEFAPSIRTFISKLLAVFEQEQQGVGTSLAAPTPKPAFSSAQQASAVFSAPDVSLTRREQEVLRLLATGASNQDIAQTLVIALPTVKKHVSNLLGKLSASSRTQAISRARALSLL</sequence>
<dbReference type="InterPro" id="IPR016032">
    <property type="entry name" value="Sig_transdc_resp-reg_C-effctor"/>
</dbReference>
<dbReference type="Gene3D" id="1.10.10.10">
    <property type="entry name" value="Winged helix-like DNA-binding domain superfamily/Winged helix DNA-binding domain"/>
    <property type="match status" value="1"/>
</dbReference>
<evidence type="ECO:0000313" key="5">
    <source>
        <dbReference type="EMBL" id="GHO48954.1"/>
    </source>
</evidence>
<dbReference type="InterPro" id="IPR000792">
    <property type="entry name" value="Tscrpt_reg_LuxR_C"/>
</dbReference>
<comment type="caution">
    <text evidence="5">The sequence shown here is derived from an EMBL/GenBank/DDBJ whole genome shotgun (WGS) entry which is preliminary data.</text>
</comment>
<proteinExistence type="predicted"/>
<dbReference type="Pfam" id="PF25873">
    <property type="entry name" value="WHD_MalT"/>
    <property type="match status" value="1"/>
</dbReference>
<keyword evidence="1" id="KW-0805">Transcription regulation</keyword>
<dbReference type="SUPFAM" id="SSF46894">
    <property type="entry name" value="C-terminal effector domain of the bipartite response regulators"/>
    <property type="match status" value="1"/>
</dbReference>
<accession>A0A8J3ICN1</accession>